<name>A0A6J4DZJ9_9PSED</name>
<feature type="domain" description="Transposase IS200-like" evidence="1">
    <location>
        <begin position="13"/>
        <end position="128"/>
    </location>
</feature>
<dbReference type="NCBIfam" id="NF047646">
    <property type="entry name" value="REP_Tyr_transpos"/>
    <property type="match status" value="1"/>
</dbReference>
<proteinExistence type="predicted"/>
<dbReference type="PANTHER" id="PTHR36966">
    <property type="entry name" value="REP-ASSOCIATED TYROSINE TRANSPOSASE"/>
    <property type="match status" value="1"/>
</dbReference>
<evidence type="ECO:0000313" key="5">
    <source>
        <dbReference type="Proteomes" id="UP001054892"/>
    </source>
</evidence>
<evidence type="ECO:0000313" key="2">
    <source>
        <dbReference type="EMBL" id="BCG22406.1"/>
    </source>
</evidence>
<evidence type="ECO:0000313" key="3">
    <source>
        <dbReference type="EMBL" id="GJN53628.1"/>
    </source>
</evidence>
<dbReference type="AlphaFoldDB" id="A0A6J4DZJ9"/>
<dbReference type="EMBL" id="AP023189">
    <property type="protein sequence ID" value="BCG22406.1"/>
    <property type="molecule type" value="Genomic_DNA"/>
</dbReference>
<dbReference type="KEGG" id="ptw:TUM18999_05970"/>
<evidence type="ECO:0000259" key="1">
    <source>
        <dbReference type="SMART" id="SM01321"/>
    </source>
</evidence>
<dbReference type="InterPro" id="IPR002686">
    <property type="entry name" value="Transposase_17"/>
</dbReference>
<dbReference type="InterPro" id="IPR052715">
    <property type="entry name" value="RAYT_transposase"/>
</dbReference>
<dbReference type="EMBL" id="BQKM01000007">
    <property type="protein sequence ID" value="GJN53628.1"/>
    <property type="molecule type" value="Genomic_DNA"/>
</dbReference>
<dbReference type="RefSeq" id="WP_173174970.1">
    <property type="nucleotide sequence ID" value="NZ_AP023189.1"/>
</dbReference>
<dbReference type="GO" id="GO:0004803">
    <property type="term" value="F:transposase activity"/>
    <property type="evidence" value="ECO:0007669"/>
    <property type="project" value="InterPro"/>
</dbReference>
<organism evidence="2 4">
    <name type="scientific">Pseudomonas tohonis</name>
    <dbReference type="NCBI Taxonomy" id="2725477"/>
    <lineage>
        <taxon>Bacteria</taxon>
        <taxon>Pseudomonadati</taxon>
        <taxon>Pseudomonadota</taxon>
        <taxon>Gammaproteobacteria</taxon>
        <taxon>Pseudomonadales</taxon>
        <taxon>Pseudomonadaceae</taxon>
        <taxon>Pseudomonas</taxon>
    </lineage>
</organism>
<reference evidence="2 4" key="1">
    <citation type="submission" date="2020-05" db="EMBL/GenBank/DDBJ databases">
        <title>Characterization of novel class B3 metallo-beta-lactamase from novel Pseudomonas species.</title>
        <authorList>
            <person name="Yamada K."/>
            <person name="Aoki K."/>
            <person name="Ishii Y."/>
        </authorList>
    </citation>
    <scope>NUCLEOTIDE SEQUENCE [LARGE SCALE GENOMIC DNA]</scope>
    <source>
        <strain evidence="2 4">TUM18999</strain>
        <strain evidence="3 5">TUM20286</strain>
    </source>
</reference>
<dbReference type="GO" id="GO:0006313">
    <property type="term" value="P:DNA transposition"/>
    <property type="evidence" value="ECO:0007669"/>
    <property type="project" value="InterPro"/>
</dbReference>
<sequence>MSRDDLRIGRFSAPGRLYHITVTTEGRQSLFADLACARLVIGEMRRLQDQRLLESLAWVLMPDHLHWLIRLQGPLSLSQVIKLLKGRSSKRLGERLGTGRRVWQRGFHDRALRREEDLQQVARYIVANPLRAGLARSVRLYSHWDAVWVWGPWQPGGLLGD</sequence>
<dbReference type="Pfam" id="PF01797">
    <property type="entry name" value="Y1_Tnp"/>
    <property type="match status" value="1"/>
</dbReference>
<dbReference type="Proteomes" id="UP001054892">
    <property type="component" value="Unassembled WGS sequence"/>
</dbReference>
<protein>
    <submittedName>
        <fullName evidence="2">Transposase</fullName>
    </submittedName>
</protein>
<gene>
    <name evidence="2" type="ORF">TUM18999_05970</name>
    <name evidence="3" type="ORF">TUM20286_33800</name>
</gene>
<dbReference type="Proteomes" id="UP000509383">
    <property type="component" value="Chromosome"/>
</dbReference>
<accession>A0A6J4DZJ9</accession>
<dbReference type="PANTHER" id="PTHR36966:SF1">
    <property type="entry name" value="REP-ASSOCIATED TYROSINE TRANSPOSASE"/>
    <property type="match status" value="1"/>
</dbReference>
<dbReference type="GO" id="GO:0043565">
    <property type="term" value="F:sequence-specific DNA binding"/>
    <property type="evidence" value="ECO:0007669"/>
    <property type="project" value="TreeGrafter"/>
</dbReference>
<keyword evidence="5" id="KW-1185">Reference proteome</keyword>
<dbReference type="InterPro" id="IPR036515">
    <property type="entry name" value="Transposase_17_sf"/>
</dbReference>
<dbReference type="SMART" id="SM01321">
    <property type="entry name" value="Y1_Tnp"/>
    <property type="match status" value="1"/>
</dbReference>
<dbReference type="Gene3D" id="3.30.70.1290">
    <property type="entry name" value="Transposase IS200-like"/>
    <property type="match status" value="1"/>
</dbReference>
<dbReference type="SUPFAM" id="SSF143422">
    <property type="entry name" value="Transposase IS200-like"/>
    <property type="match status" value="1"/>
</dbReference>
<evidence type="ECO:0000313" key="4">
    <source>
        <dbReference type="Proteomes" id="UP000509383"/>
    </source>
</evidence>